<evidence type="ECO:0000313" key="8">
    <source>
        <dbReference type="EMBL" id="HJA08423.1"/>
    </source>
</evidence>
<dbReference type="GO" id="GO:0005886">
    <property type="term" value="C:plasma membrane"/>
    <property type="evidence" value="ECO:0007669"/>
    <property type="project" value="UniProtKB-SubCell"/>
</dbReference>
<dbReference type="Pfam" id="PF02028">
    <property type="entry name" value="BCCT"/>
    <property type="match status" value="1"/>
</dbReference>
<sequence>MTSRTKLDAPLLAITTAVIFVLICGFALFPAETNRAAQWAFDELTTVFGAPLLLVVFCVVLFLLWLAASKYGHIRLGGGEPEYSTFSWVSMMVCCGISSALLFWAFTDWAYDFDLRARIPILGTASPYETATAYTFFHWGFSTWATYCVASLPIAYHAYVGRNPGLSLSAVYSAMRGRAPGKRLFTRAVDLVFLFTCCTGISIALGLSVPMITELFAAFFGFHASFTANVLVTLGIAAVFTASSWMGLASGMQRISRLCVRLIFVFVLCVFLVGPSLFLLKSTVNGVGIVLQNFIRMSLWTDPVVNGGFPEKWTVWYWLYDVSFTPFVGLFVTKISRGRTLRGLILNMLGSGSLGAFVVFGVLSHFSVHCDLSGLVPVTELVNAGRMNEAIVGVLHALPVGTLFLVLFGVVATLLLSTTLDSAAYTMAATLTPGLPADGHPLARHRLVCCLLLVAVPLSMMLVNAPLDTLKTCAIISGIPLCFVLGYLIYGFLRWMFQDFGSRSAEEIRAMHGEAPARVVQCCPWPPLADGRREHGAQMNETRESLDSIV</sequence>
<feature type="transmembrane region" description="Helical" evidence="7">
    <location>
        <begin position="473"/>
        <end position="493"/>
    </location>
</feature>
<gene>
    <name evidence="8" type="ORF">H9962_04435</name>
</gene>
<feature type="transmembrane region" description="Helical" evidence="7">
    <location>
        <begin position="315"/>
        <end position="332"/>
    </location>
</feature>
<feature type="transmembrane region" description="Helical" evidence="7">
    <location>
        <begin position="88"/>
        <end position="106"/>
    </location>
</feature>
<keyword evidence="4 7" id="KW-0812">Transmembrane</keyword>
<dbReference type="AlphaFoldDB" id="A0A9D2HC10"/>
<dbReference type="Proteomes" id="UP000824225">
    <property type="component" value="Unassembled WGS sequence"/>
</dbReference>
<feature type="transmembrane region" description="Helical" evidence="7">
    <location>
        <begin position="344"/>
        <end position="366"/>
    </location>
</feature>
<keyword evidence="5 7" id="KW-1133">Transmembrane helix</keyword>
<dbReference type="GO" id="GO:0022857">
    <property type="term" value="F:transmembrane transporter activity"/>
    <property type="evidence" value="ECO:0007669"/>
    <property type="project" value="InterPro"/>
</dbReference>
<evidence type="ECO:0000256" key="2">
    <source>
        <dbReference type="ARBA" id="ARBA00022448"/>
    </source>
</evidence>
<feature type="transmembrane region" description="Helical" evidence="7">
    <location>
        <begin position="215"/>
        <end position="246"/>
    </location>
</feature>
<evidence type="ECO:0000256" key="4">
    <source>
        <dbReference type="ARBA" id="ARBA00022692"/>
    </source>
</evidence>
<protein>
    <submittedName>
        <fullName evidence="8">BCCT family transporter</fullName>
    </submittedName>
</protein>
<comment type="subcellular location">
    <subcellularLocation>
        <location evidence="1">Cell membrane</location>
        <topology evidence="1">Multi-pass membrane protein</topology>
    </subcellularLocation>
</comment>
<accession>A0A9D2HC10</accession>
<feature type="transmembrane region" description="Helical" evidence="7">
    <location>
        <begin position="447"/>
        <end position="467"/>
    </location>
</feature>
<feature type="transmembrane region" description="Helical" evidence="7">
    <location>
        <begin position="258"/>
        <end position="280"/>
    </location>
</feature>
<evidence type="ECO:0000256" key="6">
    <source>
        <dbReference type="ARBA" id="ARBA00023136"/>
    </source>
</evidence>
<feature type="transmembrane region" description="Helical" evidence="7">
    <location>
        <begin position="48"/>
        <end position="67"/>
    </location>
</feature>
<feature type="transmembrane region" description="Helical" evidence="7">
    <location>
        <begin position="7"/>
        <end position="28"/>
    </location>
</feature>
<keyword evidence="2" id="KW-0813">Transport</keyword>
<reference evidence="8" key="1">
    <citation type="journal article" date="2021" name="PeerJ">
        <title>Extensive microbial diversity within the chicken gut microbiome revealed by metagenomics and culture.</title>
        <authorList>
            <person name="Gilroy R."/>
            <person name="Ravi A."/>
            <person name="Getino M."/>
            <person name="Pursley I."/>
            <person name="Horton D.L."/>
            <person name="Alikhan N.F."/>
            <person name="Baker D."/>
            <person name="Gharbi K."/>
            <person name="Hall N."/>
            <person name="Watson M."/>
            <person name="Adriaenssens E.M."/>
            <person name="Foster-Nyarko E."/>
            <person name="Jarju S."/>
            <person name="Secka A."/>
            <person name="Antonio M."/>
            <person name="Oren A."/>
            <person name="Chaudhuri R.R."/>
            <person name="La Ragione R."/>
            <person name="Hildebrand F."/>
            <person name="Pallen M.J."/>
        </authorList>
    </citation>
    <scope>NUCLEOTIDE SEQUENCE</scope>
    <source>
        <strain evidence="8">CHK186-16707</strain>
    </source>
</reference>
<evidence type="ECO:0000256" key="7">
    <source>
        <dbReference type="SAM" id="Phobius"/>
    </source>
</evidence>
<name>A0A9D2HC10_9BACT</name>
<organism evidence="8 9">
    <name type="scientific">Candidatus Mailhella merdigallinarum</name>
    <dbReference type="NCBI Taxonomy" id="2838658"/>
    <lineage>
        <taxon>Bacteria</taxon>
        <taxon>Pseudomonadati</taxon>
        <taxon>Thermodesulfobacteriota</taxon>
        <taxon>Desulfovibrionia</taxon>
        <taxon>Desulfovibrionales</taxon>
        <taxon>Desulfovibrionaceae</taxon>
        <taxon>Mailhella</taxon>
    </lineage>
</organism>
<keyword evidence="3" id="KW-1003">Cell membrane</keyword>
<keyword evidence="6 7" id="KW-0472">Membrane</keyword>
<comment type="caution">
    <text evidence="8">The sequence shown here is derived from an EMBL/GenBank/DDBJ whole genome shotgun (WGS) entry which is preliminary data.</text>
</comment>
<feature type="transmembrane region" description="Helical" evidence="7">
    <location>
        <begin position="136"/>
        <end position="159"/>
    </location>
</feature>
<dbReference type="PANTHER" id="PTHR30047:SF12">
    <property type="entry name" value="BCCT-FAMILY TRANSPORTER"/>
    <property type="match status" value="1"/>
</dbReference>
<evidence type="ECO:0000313" key="9">
    <source>
        <dbReference type="Proteomes" id="UP000824225"/>
    </source>
</evidence>
<evidence type="ECO:0000256" key="3">
    <source>
        <dbReference type="ARBA" id="ARBA00022475"/>
    </source>
</evidence>
<feature type="transmembrane region" description="Helical" evidence="7">
    <location>
        <begin position="184"/>
        <end position="209"/>
    </location>
</feature>
<reference evidence="8" key="2">
    <citation type="submission" date="2021-04" db="EMBL/GenBank/DDBJ databases">
        <authorList>
            <person name="Gilroy R."/>
        </authorList>
    </citation>
    <scope>NUCLEOTIDE SEQUENCE</scope>
    <source>
        <strain evidence="8">CHK186-16707</strain>
    </source>
</reference>
<evidence type="ECO:0000256" key="5">
    <source>
        <dbReference type="ARBA" id="ARBA00022989"/>
    </source>
</evidence>
<dbReference type="InterPro" id="IPR000060">
    <property type="entry name" value="BCCT_transptr"/>
</dbReference>
<dbReference type="EMBL" id="DXAN01000013">
    <property type="protein sequence ID" value="HJA08423.1"/>
    <property type="molecule type" value="Genomic_DNA"/>
</dbReference>
<evidence type="ECO:0000256" key="1">
    <source>
        <dbReference type="ARBA" id="ARBA00004651"/>
    </source>
</evidence>
<proteinExistence type="predicted"/>
<feature type="transmembrane region" description="Helical" evidence="7">
    <location>
        <begin position="390"/>
        <end position="416"/>
    </location>
</feature>
<dbReference type="PANTHER" id="PTHR30047">
    <property type="entry name" value="HIGH-AFFINITY CHOLINE TRANSPORT PROTEIN-RELATED"/>
    <property type="match status" value="1"/>
</dbReference>